<reference evidence="1 2" key="1">
    <citation type="journal article" date="1992" name="Lakartidningen">
        <title>[Penicillin V and not amoxicillin is the first choice preparation in acute otitis].</title>
        <authorList>
            <person name="Kamme C."/>
            <person name="Lundgren K."/>
            <person name="Prellner K."/>
        </authorList>
    </citation>
    <scope>NUCLEOTIDE SEQUENCE [LARGE SCALE GENOMIC DNA]</scope>
    <source>
        <strain evidence="1 2">PC5099IV</strain>
    </source>
</reference>
<proteinExistence type="predicted"/>
<dbReference type="Proteomes" id="UP000322659">
    <property type="component" value="Unassembled WGS sequence"/>
</dbReference>
<dbReference type="InterPro" id="IPR036388">
    <property type="entry name" value="WH-like_DNA-bd_sf"/>
</dbReference>
<gene>
    <name evidence="1" type="ORF">EPJ71_10685</name>
</gene>
<comment type="caution">
    <text evidence="1">The sequence shown here is derived from an EMBL/GenBank/DDBJ whole genome shotgun (WGS) entry which is preliminary data.</text>
</comment>
<dbReference type="Gene3D" id="1.10.10.10">
    <property type="entry name" value="Winged helix-like DNA-binding domain superfamily/Winged helix DNA-binding domain"/>
    <property type="match status" value="1"/>
</dbReference>
<dbReference type="SUPFAM" id="SSF46785">
    <property type="entry name" value="Winged helix' DNA-binding domain"/>
    <property type="match status" value="1"/>
</dbReference>
<sequence>MVRDTSRSAYNNEVKHFKNKLYPIILSTLNEIDKNNEGATRSEIANYSKMEKSTVSARVNEMLKLGILQEVGRRKCKFSKILSYTIAINPNRQGRLF</sequence>
<organism evidence="1 2">
    <name type="scientific">Brachyspira aalborgi</name>
    <dbReference type="NCBI Taxonomy" id="29522"/>
    <lineage>
        <taxon>Bacteria</taxon>
        <taxon>Pseudomonadati</taxon>
        <taxon>Spirochaetota</taxon>
        <taxon>Spirochaetia</taxon>
        <taxon>Brachyspirales</taxon>
        <taxon>Brachyspiraceae</taxon>
        <taxon>Brachyspira</taxon>
    </lineage>
</organism>
<protein>
    <submittedName>
        <fullName evidence="1">MarR family transcriptional regulator</fullName>
    </submittedName>
</protein>
<evidence type="ECO:0000313" key="2">
    <source>
        <dbReference type="Proteomes" id="UP000322659"/>
    </source>
</evidence>
<keyword evidence="2" id="KW-1185">Reference proteome</keyword>
<dbReference type="RefSeq" id="WP_147748707.1">
    <property type="nucleotide sequence ID" value="NZ_SAXZ01000014.1"/>
</dbReference>
<name>A0ABY3K6S3_9SPIR</name>
<dbReference type="EMBL" id="SAXZ01000014">
    <property type="protein sequence ID" value="TXJ31192.1"/>
    <property type="molecule type" value="Genomic_DNA"/>
</dbReference>
<evidence type="ECO:0000313" key="1">
    <source>
        <dbReference type="EMBL" id="TXJ31192.1"/>
    </source>
</evidence>
<accession>A0ABY3K6S3</accession>
<dbReference type="InterPro" id="IPR036390">
    <property type="entry name" value="WH_DNA-bd_sf"/>
</dbReference>